<evidence type="ECO:0000256" key="5">
    <source>
        <dbReference type="ARBA" id="ARBA00023157"/>
    </source>
</evidence>
<evidence type="ECO:0000313" key="9">
    <source>
        <dbReference type="EMBL" id="CAG9791746.1"/>
    </source>
</evidence>
<dbReference type="PRINTS" id="PR00276">
    <property type="entry name" value="INSULINFAMLY"/>
</dbReference>
<keyword evidence="6" id="KW-0964">Secreted</keyword>
<dbReference type="OrthoDB" id="6330326at2759"/>
<comment type="subunit">
    <text evidence="2">Heterodimer of a B chain and an A chain linked by two disulfide bonds.</text>
</comment>
<name>A0A9N9R8P3_9NEOP</name>
<keyword evidence="10" id="KW-1185">Reference proteome</keyword>
<protein>
    <recommendedName>
        <fullName evidence="8">Insulin-like domain-containing protein</fullName>
    </recommendedName>
</protein>
<organism evidence="9 10">
    <name type="scientific">Diatraea saccharalis</name>
    <name type="common">sugarcane borer</name>
    <dbReference type="NCBI Taxonomy" id="40085"/>
    <lineage>
        <taxon>Eukaryota</taxon>
        <taxon>Metazoa</taxon>
        <taxon>Ecdysozoa</taxon>
        <taxon>Arthropoda</taxon>
        <taxon>Hexapoda</taxon>
        <taxon>Insecta</taxon>
        <taxon>Pterygota</taxon>
        <taxon>Neoptera</taxon>
        <taxon>Endopterygota</taxon>
        <taxon>Lepidoptera</taxon>
        <taxon>Glossata</taxon>
        <taxon>Ditrysia</taxon>
        <taxon>Pyraloidea</taxon>
        <taxon>Crambidae</taxon>
        <taxon>Crambinae</taxon>
        <taxon>Diatraea</taxon>
    </lineage>
</organism>
<dbReference type="Pfam" id="PF00049">
    <property type="entry name" value="Insulin"/>
    <property type="match status" value="1"/>
</dbReference>
<dbReference type="PROSITE" id="PS00262">
    <property type="entry name" value="INSULIN"/>
    <property type="match status" value="1"/>
</dbReference>
<feature type="chain" id="PRO_5040303133" description="Insulin-like domain-containing protein" evidence="7">
    <location>
        <begin position="21"/>
        <end position="125"/>
    </location>
</feature>
<evidence type="ECO:0000256" key="3">
    <source>
        <dbReference type="ARBA" id="ARBA00022685"/>
    </source>
</evidence>
<keyword evidence="3" id="KW-0165">Cleavage on pair of basic residues</keyword>
<sequence>MNTQPKLVVTVFVAVILVCGAHIGGGRMQMQETNPQIYCGRTLASALAYLCSKDNGVSKRSDAAIMYDVILPYYNSQQDFQLEWPWMSPQKAKSFVYSSRGKRIPGVVDECCEKACSIAELLSYC</sequence>
<dbReference type="InterPro" id="IPR016179">
    <property type="entry name" value="Insulin-like"/>
</dbReference>
<accession>A0A9N9R8P3</accession>
<dbReference type="SMART" id="SM00078">
    <property type="entry name" value="IlGF"/>
    <property type="match status" value="1"/>
</dbReference>
<dbReference type="InterPro" id="IPR022353">
    <property type="entry name" value="Insulin_CS"/>
</dbReference>
<reference evidence="9" key="2">
    <citation type="submission" date="2022-10" db="EMBL/GenBank/DDBJ databases">
        <authorList>
            <consortium name="ENA_rothamsted_submissions"/>
            <consortium name="culmorum"/>
            <person name="King R."/>
        </authorList>
    </citation>
    <scope>NUCLEOTIDE SEQUENCE</scope>
</reference>
<evidence type="ECO:0000256" key="2">
    <source>
        <dbReference type="ARBA" id="ARBA00011207"/>
    </source>
</evidence>
<dbReference type="Proteomes" id="UP001153714">
    <property type="component" value="Chromosome 4"/>
</dbReference>
<feature type="signal peptide" evidence="7">
    <location>
        <begin position="1"/>
        <end position="20"/>
    </location>
</feature>
<dbReference type="EMBL" id="OU893335">
    <property type="protein sequence ID" value="CAG9791746.1"/>
    <property type="molecule type" value="Genomic_DNA"/>
</dbReference>
<proteinExistence type="inferred from homology"/>
<evidence type="ECO:0000256" key="6">
    <source>
        <dbReference type="RuleBase" id="RU000406"/>
    </source>
</evidence>
<evidence type="ECO:0000259" key="8">
    <source>
        <dbReference type="SMART" id="SM00078"/>
    </source>
</evidence>
<dbReference type="PIRSF" id="PIRSF018431">
    <property type="entry name" value="Molluscan_insulin_rel_peptide"/>
    <property type="match status" value="1"/>
</dbReference>
<keyword evidence="4 7" id="KW-0732">Signal</keyword>
<reference evidence="9" key="1">
    <citation type="submission" date="2021-12" db="EMBL/GenBank/DDBJ databases">
        <authorList>
            <person name="King R."/>
        </authorList>
    </citation>
    <scope>NUCLEOTIDE SEQUENCE</scope>
</reference>
<comment type="subcellular location">
    <subcellularLocation>
        <location evidence="6">Secreted</location>
    </subcellularLocation>
</comment>
<dbReference type="CDD" id="cd04366">
    <property type="entry name" value="IlGF_insulin_bombyxin_like"/>
    <property type="match status" value="1"/>
</dbReference>
<evidence type="ECO:0000313" key="10">
    <source>
        <dbReference type="Proteomes" id="UP001153714"/>
    </source>
</evidence>
<gene>
    <name evidence="9" type="ORF">DIATSA_LOCUS9341</name>
</gene>
<dbReference type="Gene3D" id="1.10.100.10">
    <property type="entry name" value="Insulin-like"/>
    <property type="match status" value="1"/>
</dbReference>
<dbReference type="GO" id="GO:0005179">
    <property type="term" value="F:hormone activity"/>
    <property type="evidence" value="ECO:0007669"/>
    <property type="project" value="InterPro"/>
</dbReference>
<dbReference type="AlphaFoldDB" id="A0A9N9R8P3"/>
<evidence type="ECO:0000256" key="4">
    <source>
        <dbReference type="ARBA" id="ARBA00022729"/>
    </source>
</evidence>
<comment type="similarity">
    <text evidence="1 6">Belongs to the insulin family.</text>
</comment>
<dbReference type="PANTHER" id="PTHR13647:SF4">
    <property type="entry name" value="INSULIN-LIKE PEPTIDE 1-RELATED"/>
    <property type="match status" value="1"/>
</dbReference>
<dbReference type="InterPro" id="IPR022352">
    <property type="entry name" value="Ins/IGF/rlx"/>
</dbReference>
<dbReference type="SUPFAM" id="SSF56994">
    <property type="entry name" value="Insulin-like"/>
    <property type="match status" value="1"/>
</dbReference>
<dbReference type="PANTHER" id="PTHR13647">
    <property type="entry name" value="INSULIN-LIKE PEPTIDE 2-RELATED"/>
    <property type="match status" value="1"/>
</dbReference>
<keyword evidence="5" id="KW-1015">Disulfide bond</keyword>
<feature type="domain" description="Insulin-like" evidence="8">
    <location>
        <begin position="36"/>
        <end position="125"/>
    </location>
</feature>
<dbReference type="GO" id="GO:0005576">
    <property type="term" value="C:extracellular region"/>
    <property type="evidence" value="ECO:0007669"/>
    <property type="project" value="UniProtKB-SubCell"/>
</dbReference>
<evidence type="ECO:0000256" key="1">
    <source>
        <dbReference type="ARBA" id="ARBA00009034"/>
    </source>
</evidence>
<dbReference type="InterPro" id="IPR036438">
    <property type="entry name" value="Insulin-like_sf"/>
</dbReference>
<evidence type="ECO:0000256" key="7">
    <source>
        <dbReference type="SAM" id="SignalP"/>
    </source>
</evidence>